<keyword evidence="2" id="KW-0479">Metal-binding</keyword>
<accession>A0A844Y6W9</accession>
<evidence type="ECO:0000313" key="9">
    <source>
        <dbReference type="Proteomes" id="UP000430272"/>
    </source>
</evidence>
<comment type="caution">
    <text evidence="8">The sequence shown here is derived from an EMBL/GenBank/DDBJ whole genome shotgun (WGS) entry which is preliminary data.</text>
</comment>
<sequence>MTGPGDSSVQTILAHEGVQRVPTDKLELFQLRDFASDDLCEQLIARIDSDRRPSTLADPNGDDYFRTSETCDLPPDDPATLAMEAQLAALSGIDPAYGEPLQGQRYEVGQEFKPHCDWFNPEGQDYQKYCSVAGQRTWTFMVYLNEVESGGATRFKAIGKSFQPETGKLVCWNNRRPDLRPNPNTIHHGMKVRRGVKYVITKWYREKPWGW</sequence>
<dbReference type="GO" id="GO:0005506">
    <property type="term" value="F:iron ion binding"/>
    <property type="evidence" value="ECO:0007669"/>
    <property type="project" value="InterPro"/>
</dbReference>
<dbReference type="PANTHER" id="PTHR10869">
    <property type="entry name" value="PROLYL 4-HYDROXYLASE ALPHA SUBUNIT"/>
    <property type="match status" value="1"/>
</dbReference>
<dbReference type="AlphaFoldDB" id="A0A844Y6W9"/>
<dbReference type="Gene3D" id="2.60.120.620">
    <property type="entry name" value="q2cbj1_9rhob like domain"/>
    <property type="match status" value="1"/>
</dbReference>
<evidence type="ECO:0000259" key="7">
    <source>
        <dbReference type="PROSITE" id="PS51471"/>
    </source>
</evidence>
<evidence type="ECO:0000256" key="1">
    <source>
        <dbReference type="ARBA" id="ARBA00001961"/>
    </source>
</evidence>
<keyword evidence="6" id="KW-0408">Iron</keyword>
<keyword evidence="3" id="KW-0847">Vitamin C</keyword>
<dbReference type="GO" id="GO:0051213">
    <property type="term" value="F:dioxygenase activity"/>
    <property type="evidence" value="ECO:0007669"/>
    <property type="project" value="UniProtKB-KW"/>
</dbReference>
<organism evidence="8 9">
    <name type="scientific">Qipengyuania pelagi</name>
    <dbReference type="NCBI Taxonomy" id="994320"/>
    <lineage>
        <taxon>Bacteria</taxon>
        <taxon>Pseudomonadati</taxon>
        <taxon>Pseudomonadota</taxon>
        <taxon>Alphaproteobacteria</taxon>
        <taxon>Sphingomonadales</taxon>
        <taxon>Erythrobacteraceae</taxon>
        <taxon>Qipengyuania</taxon>
    </lineage>
</organism>
<gene>
    <name evidence="8" type="ORF">GRI47_06665</name>
</gene>
<dbReference type="InterPro" id="IPR045054">
    <property type="entry name" value="P4HA-like"/>
</dbReference>
<comment type="cofactor">
    <cofactor evidence="1">
        <name>L-ascorbate</name>
        <dbReference type="ChEBI" id="CHEBI:38290"/>
    </cofactor>
</comment>
<keyword evidence="5" id="KW-0560">Oxidoreductase</keyword>
<evidence type="ECO:0000256" key="6">
    <source>
        <dbReference type="ARBA" id="ARBA00023004"/>
    </source>
</evidence>
<proteinExistence type="predicted"/>
<protein>
    <submittedName>
        <fullName evidence="8">Oxygenase</fullName>
    </submittedName>
</protein>
<dbReference type="GO" id="GO:0016705">
    <property type="term" value="F:oxidoreductase activity, acting on paired donors, with incorporation or reduction of molecular oxygen"/>
    <property type="evidence" value="ECO:0007669"/>
    <property type="project" value="InterPro"/>
</dbReference>
<dbReference type="InterPro" id="IPR005123">
    <property type="entry name" value="Oxoglu/Fe-dep_dioxygenase_dom"/>
</dbReference>
<dbReference type="Proteomes" id="UP000430272">
    <property type="component" value="Unassembled WGS sequence"/>
</dbReference>
<dbReference type="GO" id="GO:0031418">
    <property type="term" value="F:L-ascorbic acid binding"/>
    <property type="evidence" value="ECO:0007669"/>
    <property type="project" value="UniProtKB-KW"/>
</dbReference>
<evidence type="ECO:0000256" key="2">
    <source>
        <dbReference type="ARBA" id="ARBA00022723"/>
    </source>
</evidence>
<evidence type="ECO:0000256" key="3">
    <source>
        <dbReference type="ARBA" id="ARBA00022896"/>
    </source>
</evidence>
<feature type="domain" description="Fe2OG dioxygenase" evidence="7">
    <location>
        <begin position="97"/>
        <end position="206"/>
    </location>
</feature>
<dbReference type="EMBL" id="WTYD01000001">
    <property type="protein sequence ID" value="MXO53691.1"/>
    <property type="molecule type" value="Genomic_DNA"/>
</dbReference>
<dbReference type="RefSeq" id="WP_160660515.1">
    <property type="nucleotide sequence ID" value="NZ_BAABDV010000001.1"/>
</dbReference>
<name>A0A844Y6W9_9SPHN</name>
<dbReference type="OrthoDB" id="269774at2"/>
<dbReference type="PROSITE" id="PS51471">
    <property type="entry name" value="FE2OG_OXY"/>
    <property type="match status" value="1"/>
</dbReference>
<keyword evidence="4" id="KW-0223">Dioxygenase</keyword>
<keyword evidence="9" id="KW-1185">Reference proteome</keyword>
<evidence type="ECO:0000256" key="5">
    <source>
        <dbReference type="ARBA" id="ARBA00023002"/>
    </source>
</evidence>
<dbReference type="SMART" id="SM00702">
    <property type="entry name" value="P4Hc"/>
    <property type="match status" value="1"/>
</dbReference>
<evidence type="ECO:0000256" key="4">
    <source>
        <dbReference type="ARBA" id="ARBA00022964"/>
    </source>
</evidence>
<evidence type="ECO:0000313" key="8">
    <source>
        <dbReference type="EMBL" id="MXO53691.1"/>
    </source>
</evidence>
<reference evidence="8 9" key="1">
    <citation type="submission" date="2019-12" db="EMBL/GenBank/DDBJ databases">
        <title>Genomic-based taxomic classification of the family Erythrobacteraceae.</title>
        <authorList>
            <person name="Xu L."/>
        </authorList>
    </citation>
    <scope>NUCLEOTIDE SEQUENCE [LARGE SCALE GENOMIC DNA]</scope>
    <source>
        <strain evidence="8 9">JCM 17468</strain>
    </source>
</reference>
<dbReference type="Pfam" id="PF13640">
    <property type="entry name" value="2OG-FeII_Oxy_3"/>
    <property type="match status" value="1"/>
</dbReference>
<dbReference type="InterPro" id="IPR006620">
    <property type="entry name" value="Pro_4_hyd_alph"/>
</dbReference>
<dbReference type="InterPro" id="IPR044862">
    <property type="entry name" value="Pro_4_hyd_alph_FE2OG_OXY"/>
</dbReference>
<dbReference type="PANTHER" id="PTHR10869:SF246">
    <property type="entry name" value="TRANSMEMBRANE PROLYL 4-HYDROXYLASE"/>
    <property type="match status" value="1"/>
</dbReference>